<name>A0ABD0Y7Y7_9HEMI</name>
<gene>
    <name evidence="2" type="ORF">AAG570_002575</name>
</gene>
<dbReference type="EMBL" id="JBFDAA010000012">
    <property type="protein sequence ID" value="KAL1123495.1"/>
    <property type="molecule type" value="Genomic_DNA"/>
</dbReference>
<feature type="region of interest" description="Disordered" evidence="1">
    <location>
        <begin position="1"/>
        <end position="90"/>
    </location>
</feature>
<evidence type="ECO:0000313" key="3">
    <source>
        <dbReference type="Proteomes" id="UP001558652"/>
    </source>
</evidence>
<feature type="compositionally biased region" description="Basic and acidic residues" evidence="1">
    <location>
        <begin position="19"/>
        <end position="32"/>
    </location>
</feature>
<keyword evidence="3" id="KW-1185">Reference proteome</keyword>
<evidence type="ECO:0000256" key="1">
    <source>
        <dbReference type="SAM" id="MobiDB-lite"/>
    </source>
</evidence>
<proteinExistence type="predicted"/>
<sequence length="198" mass="22267">MTGEVLTISGQDQSMGSEAEERALRRAARLETDDVEETRSGWNRGRCDTERSTPRRLQRPLVGGSRPPHPHHSHPPGPVGGGGCNKSRNTHPAVRQNVAGVAAPSLAGCSRVTPKWSNSESTEEWLTFYINQDLQLLCCLYFPRRLDDLFPRNFQAKLLESSEQLDEAFPMLLLKEHDYIVHVYLDSPLVQTLEKLVH</sequence>
<organism evidence="2 3">
    <name type="scientific">Ranatra chinensis</name>
    <dbReference type="NCBI Taxonomy" id="642074"/>
    <lineage>
        <taxon>Eukaryota</taxon>
        <taxon>Metazoa</taxon>
        <taxon>Ecdysozoa</taxon>
        <taxon>Arthropoda</taxon>
        <taxon>Hexapoda</taxon>
        <taxon>Insecta</taxon>
        <taxon>Pterygota</taxon>
        <taxon>Neoptera</taxon>
        <taxon>Paraneoptera</taxon>
        <taxon>Hemiptera</taxon>
        <taxon>Heteroptera</taxon>
        <taxon>Panheteroptera</taxon>
        <taxon>Nepomorpha</taxon>
        <taxon>Nepidae</taxon>
        <taxon>Ranatrinae</taxon>
        <taxon>Ranatra</taxon>
    </lineage>
</organism>
<accession>A0ABD0Y7Y7</accession>
<dbReference type="AlphaFoldDB" id="A0ABD0Y7Y7"/>
<comment type="caution">
    <text evidence="2">The sequence shown here is derived from an EMBL/GenBank/DDBJ whole genome shotgun (WGS) entry which is preliminary data.</text>
</comment>
<dbReference type="Proteomes" id="UP001558652">
    <property type="component" value="Unassembled WGS sequence"/>
</dbReference>
<protein>
    <submittedName>
        <fullName evidence="2">Uncharacterized protein</fullName>
    </submittedName>
</protein>
<reference evidence="2 3" key="1">
    <citation type="submission" date="2024-07" db="EMBL/GenBank/DDBJ databases">
        <title>Chromosome-level genome assembly of the water stick insect Ranatra chinensis (Heteroptera: Nepidae).</title>
        <authorList>
            <person name="Liu X."/>
        </authorList>
    </citation>
    <scope>NUCLEOTIDE SEQUENCE [LARGE SCALE GENOMIC DNA]</scope>
    <source>
        <strain evidence="2">Cailab_2021Rc</strain>
        <tissue evidence="2">Muscle</tissue>
    </source>
</reference>
<evidence type="ECO:0000313" key="2">
    <source>
        <dbReference type="EMBL" id="KAL1123495.1"/>
    </source>
</evidence>